<gene>
    <name evidence="2" type="ORF">NE237_024502</name>
</gene>
<keyword evidence="3" id="KW-1185">Reference proteome</keyword>
<comment type="caution">
    <text evidence="2">The sequence shown here is derived from an EMBL/GenBank/DDBJ whole genome shotgun (WGS) entry which is preliminary data.</text>
</comment>
<dbReference type="AlphaFoldDB" id="A0A9Q0JZ92"/>
<evidence type="ECO:0000256" key="1">
    <source>
        <dbReference type="SAM" id="MobiDB-lite"/>
    </source>
</evidence>
<protein>
    <submittedName>
        <fullName evidence="2">Uncharacterized protein</fullName>
    </submittedName>
</protein>
<dbReference type="Proteomes" id="UP001141806">
    <property type="component" value="Unassembled WGS sequence"/>
</dbReference>
<sequence length="107" mass="12422">MAISDSQTPHENLDFEKNPINPAEILFDEPPRNKPYSNHGQKVWRERSEGKCDVEEFPPLVSSPTQTKNLNPISEKNPWSKPPLSVTRQQKRFNLRFIPLQIVKTRS</sequence>
<feature type="compositionally biased region" description="Polar residues" evidence="1">
    <location>
        <begin position="62"/>
        <end position="74"/>
    </location>
</feature>
<reference evidence="2" key="1">
    <citation type="journal article" date="2023" name="Plant J.">
        <title>The genome of the king protea, Protea cynaroides.</title>
        <authorList>
            <person name="Chang J."/>
            <person name="Duong T.A."/>
            <person name="Schoeman C."/>
            <person name="Ma X."/>
            <person name="Roodt D."/>
            <person name="Barker N."/>
            <person name="Li Z."/>
            <person name="Van de Peer Y."/>
            <person name="Mizrachi E."/>
        </authorList>
    </citation>
    <scope>NUCLEOTIDE SEQUENCE</scope>
    <source>
        <tissue evidence="2">Young leaves</tissue>
    </source>
</reference>
<feature type="region of interest" description="Disordered" evidence="1">
    <location>
        <begin position="55"/>
        <end position="86"/>
    </location>
</feature>
<organism evidence="2 3">
    <name type="scientific">Protea cynaroides</name>
    <dbReference type="NCBI Taxonomy" id="273540"/>
    <lineage>
        <taxon>Eukaryota</taxon>
        <taxon>Viridiplantae</taxon>
        <taxon>Streptophyta</taxon>
        <taxon>Embryophyta</taxon>
        <taxon>Tracheophyta</taxon>
        <taxon>Spermatophyta</taxon>
        <taxon>Magnoliopsida</taxon>
        <taxon>Proteales</taxon>
        <taxon>Proteaceae</taxon>
        <taxon>Protea</taxon>
    </lineage>
</organism>
<accession>A0A9Q0JZ92</accession>
<evidence type="ECO:0000313" key="2">
    <source>
        <dbReference type="EMBL" id="KAJ4957391.1"/>
    </source>
</evidence>
<name>A0A9Q0JZ92_9MAGN</name>
<dbReference type="EMBL" id="JAMYWD010000010">
    <property type="protein sequence ID" value="KAJ4957391.1"/>
    <property type="molecule type" value="Genomic_DNA"/>
</dbReference>
<evidence type="ECO:0000313" key="3">
    <source>
        <dbReference type="Proteomes" id="UP001141806"/>
    </source>
</evidence>
<proteinExistence type="predicted"/>